<protein>
    <submittedName>
        <fullName evidence="2">Uncharacterized protein</fullName>
    </submittedName>
</protein>
<gene>
    <name evidence="2" type="ORF">DY000_02057584</name>
</gene>
<feature type="region of interest" description="Disordered" evidence="1">
    <location>
        <begin position="1"/>
        <end position="57"/>
    </location>
</feature>
<dbReference type="EMBL" id="QGKV02002055">
    <property type="protein sequence ID" value="KAF3492679.1"/>
    <property type="molecule type" value="Genomic_DNA"/>
</dbReference>
<feature type="compositionally biased region" description="Basic and acidic residues" evidence="1">
    <location>
        <begin position="1"/>
        <end position="47"/>
    </location>
</feature>
<accession>A0ABQ7A4S2</accession>
<organism evidence="2 3">
    <name type="scientific">Brassica cretica</name>
    <name type="common">Mustard</name>
    <dbReference type="NCBI Taxonomy" id="69181"/>
    <lineage>
        <taxon>Eukaryota</taxon>
        <taxon>Viridiplantae</taxon>
        <taxon>Streptophyta</taxon>
        <taxon>Embryophyta</taxon>
        <taxon>Tracheophyta</taxon>
        <taxon>Spermatophyta</taxon>
        <taxon>Magnoliopsida</taxon>
        <taxon>eudicotyledons</taxon>
        <taxon>Gunneridae</taxon>
        <taxon>Pentapetalae</taxon>
        <taxon>rosids</taxon>
        <taxon>malvids</taxon>
        <taxon>Brassicales</taxon>
        <taxon>Brassicaceae</taxon>
        <taxon>Brassiceae</taxon>
        <taxon>Brassica</taxon>
    </lineage>
</organism>
<evidence type="ECO:0000313" key="2">
    <source>
        <dbReference type="EMBL" id="KAF3492679.1"/>
    </source>
</evidence>
<sequence length="57" mass="6247">MSEVREGESAKEPSEDAKLIGKEDISEEQSHGAEKEPSVTETGKVENEAEEDDERAV</sequence>
<evidence type="ECO:0000313" key="3">
    <source>
        <dbReference type="Proteomes" id="UP000266723"/>
    </source>
</evidence>
<reference evidence="2 3" key="1">
    <citation type="journal article" date="2020" name="BMC Genomics">
        <title>Intraspecific diversification of the crop wild relative Brassica cretica Lam. using demographic model selection.</title>
        <authorList>
            <person name="Kioukis A."/>
            <person name="Michalopoulou V.A."/>
            <person name="Briers L."/>
            <person name="Pirintsos S."/>
            <person name="Studholme D.J."/>
            <person name="Pavlidis P."/>
            <person name="Sarris P.F."/>
        </authorList>
    </citation>
    <scope>NUCLEOTIDE SEQUENCE [LARGE SCALE GENOMIC DNA]</scope>
    <source>
        <strain evidence="3">cv. PFS-1207/04</strain>
    </source>
</reference>
<proteinExistence type="predicted"/>
<keyword evidence="3" id="KW-1185">Reference proteome</keyword>
<comment type="caution">
    <text evidence="2">The sequence shown here is derived from an EMBL/GenBank/DDBJ whole genome shotgun (WGS) entry which is preliminary data.</text>
</comment>
<dbReference type="Proteomes" id="UP000266723">
    <property type="component" value="Unassembled WGS sequence"/>
</dbReference>
<evidence type="ECO:0000256" key="1">
    <source>
        <dbReference type="SAM" id="MobiDB-lite"/>
    </source>
</evidence>
<feature type="compositionally biased region" description="Acidic residues" evidence="1">
    <location>
        <begin position="48"/>
        <end position="57"/>
    </location>
</feature>
<name>A0ABQ7A4S2_BRACR</name>